<dbReference type="Proteomes" id="UP000765509">
    <property type="component" value="Unassembled WGS sequence"/>
</dbReference>
<comment type="caution">
    <text evidence="2">The sequence shown here is derived from an EMBL/GenBank/DDBJ whole genome shotgun (WGS) entry which is preliminary data.</text>
</comment>
<name>A0A9Q3DET6_9BASI</name>
<evidence type="ECO:0000256" key="1">
    <source>
        <dbReference type="SAM" id="MobiDB-lite"/>
    </source>
</evidence>
<protein>
    <submittedName>
        <fullName evidence="2">Uncharacterized protein</fullName>
    </submittedName>
</protein>
<gene>
    <name evidence="2" type="ORF">O181_041644</name>
</gene>
<proteinExistence type="predicted"/>
<dbReference type="EMBL" id="AVOT02016577">
    <property type="protein sequence ID" value="MBW0501929.1"/>
    <property type="molecule type" value="Genomic_DNA"/>
</dbReference>
<feature type="compositionally biased region" description="Polar residues" evidence="1">
    <location>
        <begin position="162"/>
        <end position="177"/>
    </location>
</feature>
<evidence type="ECO:0000313" key="3">
    <source>
        <dbReference type="Proteomes" id="UP000765509"/>
    </source>
</evidence>
<accession>A0A9Q3DET6</accession>
<sequence>MELQGIPTVSNLNTLIEIVTDILDVVTGSRQRVVARWTNVGGPIPIGGKPIYSSSEVPISRINTEGVMKRIRRIADSPTDPDAEGSDEFDGEEVIVVPHSVGDQSRTSSSQHLANRFQSEVISSTPRAFQPVRASIPNSLPPASPSPFHARPAFNQPVRPSLTHNHLSTTPTYGQFQ</sequence>
<evidence type="ECO:0000313" key="2">
    <source>
        <dbReference type="EMBL" id="MBW0501929.1"/>
    </source>
</evidence>
<keyword evidence="3" id="KW-1185">Reference proteome</keyword>
<feature type="region of interest" description="Disordered" evidence="1">
    <location>
        <begin position="137"/>
        <end position="177"/>
    </location>
</feature>
<organism evidence="2 3">
    <name type="scientific">Austropuccinia psidii MF-1</name>
    <dbReference type="NCBI Taxonomy" id="1389203"/>
    <lineage>
        <taxon>Eukaryota</taxon>
        <taxon>Fungi</taxon>
        <taxon>Dikarya</taxon>
        <taxon>Basidiomycota</taxon>
        <taxon>Pucciniomycotina</taxon>
        <taxon>Pucciniomycetes</taxon>
        <taxon>Pucciniales</taxon>
        <taxon>Sphaerophragmiaceae</taxon>
        <taxon>Austropuccinia</taxon>
    </lineage>
</organism>
<reference evidence="2" key="1">
    <citation type="submission" date="2021-03" db="EMBL/GenBank/DDBJ databases">
        <title>Draft genome sequence of rust myrtle Austropuccinia psidii MF-1, a brazilian biotype.</title>
        <authorList>
            <person name="Quecine M.C."/>
            <person name="Pachon D.M.R."/>
            <person name="Bonatelli M.L."/>
            <person name="Correr F.H."/>
            <person name="Franceschini L.M."/>
            <person name="Leite T.F."/>
            <person name="Margarido G.R.A."/>
            <person name="Almeida C.A."/>
            <person name="Ferrarezi J.A."/>
            <person name="Labate C.A."/>
        </authorList>
    </citation>
    <scope>NUCLEOTIDE SEQUENCE</scope>
    <source>
        <strain evidence="2">MF-1</strain>
    </source>
</reference>
<dbReference type="AlphaFoldDB" id="A0A9Q3DET6"/>